<dbReference type="InterPro" id="IPR024560">
    <property type="entry name" value="UPF0313_C"/>
</dbReference>
<dbReference type="EMBL" id="CP003746">
    <property type="protein sequence ID" value="AFU97383.2"/>
    <property type="molecule type" value="Genomic_DNA"/>
</dbReference>
<protein>
    <submittedName>
        <fullName evidence="3">Radical SAM family protein</fullName>
    </submittedName>
</protein>
<keyword evidence="4" id="KW-1185">Reference proteome</keyword>
<proteinExistence type="predicted"/>
<evidence type="ECO:0000256" key="1">
    <source>
        <dbReference type="SAM" id="MobiDB-lite"/>
    </source>
</evidence>
<organism evidence="3 4">
    <name type="scientific">Simiduia agarivorans (strain DSM 21679 / JCM 13881 / BCRC 17597 / SA1)</name>
    <dbReference type="NCBI Taxonomy" id="1117647"/>
    <lineage>
        <taxon>Bacteria</taxon>
        <taxon>Pseudomonadati</taxon>
        <taxon>Pseudomonadota</taxon>
        <taxon>Gammaproteobacteria</taxon>
        <taxon>Cellvibrionales</taxon>
        <taxon>Cellvibrionaceae</taxon>
        <taxon>Simiduia</taxon>
    </lineage>
</organism>
<dbReference type="STRING" id="1117647.M5M_00740"/>
<dbReference type="KEGG" id="saga:M5M_00740"/>
<evidence type="ECO:0000259" key="2">
    <source>
        <dbReference type="Pfam" id="PF11842"/>
    </source>
</evidence>
<feature type="region of interest" description="Disordered" evidence="1">
    <location>
        <begin position="59"/>
        <end position="100"/>
    </location>
</feature>
<dbReference type="Proteomes" id="UP000000466">
    <property type="component" value="Chromosome"/>
</dbReference>
<accession>K4KHF2</accession>
<dbReference type="eggNOG" id="COG1032">
    <property type="taxonomic scope" value="Bacteria"/>
</dbReference>
<name>K4KHF2_SIMAS</name>
<dbReference type="Pfam" id="PF11842">
    <property type="entry name" value="DUF3362"/>
    <property type="match status" value="1"/>
</dbReference>
<feature type="domain" description="UPF0313" evidence="2">
    <location>
        <begin position="6"/>
        <end position="80"/>
    </location>
</feature>
<evidence type="ECO:0000313" key="4">
    <source>
        <dbReference type="Proteomes" id="UP000000466"/>
    </source>
</evidence>
<sequence length="100" mass="11430">MRYKGDKITIPKDKDQRRLHKALLRYHDPDNWGFLRESLVRMNKANLIDKLIPAEQTKGRKPFVQGGARQKASANKFDKIPARSPRGGKPAGGKRKGPRR</sequence>
<gene>
    <name evidence="3" type="ordered locus">M5M_00740</name>
</gene>
<reference evidence="3 4" key="1">
    <citation type="journal article" date="2013" name="Genome Announc.">
        <title>Complete genome sequence of Simiduia agarivorans SA1(T), a marine bacterium able to degrade a variety of polysaccharides.</title>
        <authorList>
            <person name="Lin S.Y."/>
            <person name="Shieh W.Y."/>
            <person name="Chen J.S."/>
            <person name="Tang S.L."/>
        </authorList>
    </citation>
    <scope>NUCLEOTIDE SEQUENCE [LARGE SCALE GENOMIC DNA]</scope>
    <source>
        <strain evidence="4">DSM 21679 / JCM 13881 / BCRC 17597 / SA1</strain>
    </source>
</reference>
<dbReference type="AlphaFoldDB" id="K4KHF2"/>
<dbReference type="HOGENOM" id="CLU_2304126_0_0_6"/>
<evidence type="ECO:0000313" key="3">
    <source>
        <dbReference type="EMBL" id="AFU97383.2"/>
    </source>
</evidence>